<proteinExistence type="predicted"/>
<comment type="caution">
    <text evidence="1">The sequence shown here is derived from an EMBL/GenBank/DDBJ whole genome shotgun (WGS) entry which is preliminary data.</text>
</comment>
<gene>
    <name evidence="1" type="ORF">QAD02_018231</name>
</gene>
<evidence type="ECO:0000313" key="1">
    <source>
        <dbReference type="EMBL" id="KAJ8682439.1"/>
    </source>
</evidence>
<dbReference type="Proteomes" id="UP001239111">
    <property type="component" value="Chromosome 1"/>
</dbReference>
<dbReference type="EMBL" id="CM056741">
    <property type="protein sequence ID" value="KAJ8682439.1"/>
    <property type="molecule type" value="Genomic_DNA"/>
</dbReference>
<protein>
    <submittedName>
        <fullName evidence="1">Uncharacterized protein</fullName>
    </submittedName>
</protein>
<accession>A0ACC2PGK0</accession>
<keyword evidence="2" id="KW-1185">Reference proteome</keyword>
<evidence type="ECO:0000313" key="2">
    <source>
        <dbReference type="Proteomes" id="UP001239111"/>
    </source>
</evidence>
<sequence length="355" mass="39833">MVVTYATRWVGSWFGTMQSSEYDPATRLRGLADTPRSLVNTMGALASAYSTVGLPYVASLSQVLVLGWAASSCLSSARVIDDRAPLGFFCSQTQKCCCDVSNSVGIEPVTQECSRSIYSTEDYPYFATIFYKCKIESYTVSDEDTVGVIISDQHVLMSNGDIRISESCNFTVITGADAQGKNGTEHRAEVVEIDEKYQTDIFLLKLDSRIKFGPRAQPLQIATRRPEEGETIGYFTWVKNFDEKEGIYADNITVVSDTRCRDLKSYDSYSHWIFADAFEDYPGDILCTCRFDNLCSSYTVSMLMNDKKELVGFGYEMHKTTRTLDTFVYIYSNVSYYRTQIADHLAGMANPLKLP</sequence>
<organism evidence="1 2">
    <name type="scientific">Eretmocerus hayati</name>
    <dbReference type="NCBI Taxonomy" id="131215"/>
    <lineage>
        <taxon>Eukaryota</taxon>
        <taxon>Metazoa</taxon>
        <taxon>Ecdysozoa</taxon>
        <taxon>Arthropoda</taxon>
        <taxon>Hexapoda</taxon>
        <taxon>Insecta</taxon>
        <taxon>Pterygota</taxon>
        <taxon>Neoptera</taxon>
        <taxon>Endopterygota</taxon>
        <taxon>Hymenoptera</taxon>
        <taxon>Apocrita</taxon>
        <taxon>Proctotrupomorpha</taxon>
        <taxon>Chalcidoidea</taxon>
        <taxon>Aphelinidae</taxon>
        <taxon>Aphelininae</taxon>
        <taxon>Eretmocerus</taxon>
    </lineage>
</organism>
<name>A0ACC2PGK0_9HYME</name>
<reference evidence="1" key="1">
    <citation type="submission" date="2023-04" db="EMBL/GenBank/DDBJ databases">
        <title>A chromosome-level genome assembly of the parasitoid wasp Eretmocerus hayati.</title>
        <authorList>
            <person name="Zhong Y."/>
            <person name="Liu S."/>
            <person name="Liu Y."/>
        </authorList>
    </citation>
    <scope>NUCLEOTIDE SEQUENCE</scope>
    <source>
        <strain evidence="1">ZJU_SS_LIU_2023</strain>
    </source>
</reference>